<dbReference type="Proteomes" id="UP000076512">
    <property type="component" value="Unassembled WGS sequence"/>
</dbReference>
<comment type="caution">
    <text evidence="1">The sequence shown here is derived from an EMBL/GenBank/DDBJ whole genome shotgun (WGS) entry which is preliminary data.</text>
</comment>
<dbReference type="InterPro" id="IPR004422">
    <property type="entry name" value="RFAP_synthase"/>
</dbReference>
<organism evidence="1 2">
    <name type="scientific">Nocardia terpenica</name>
    <dbReference type="NCBI Taxonomy" id="455432"/>
    <lineage>
        <taxon>Bacteria</taxon>
        <taxon>Bacillati</taxon>
        <taxon>Actinomycetota</taxon>
        <taxon>Actinomycetes</taxon>
        <taxon>Mycobacteriales</taxon>
        <taxon>Nocardiaceae</taxon>
        <taxon>Nocardia</taxon>
    </lineage>
</organism>
<evidence type="ECO:0000313" key="1">
    <source>
        <dbReference type="EMBL" id="KZM75376.1"/>
    </source>
</evidence>
<dbReference type="EMBL" id="LWGR01000003">
    <property type="protein sequence ID" value="KZM75376.1"/>
    <property type="molecule type" value="Genomic_DNA"/>
</dbReference>
<dbReference type="InterPro" id="IPR020568">
    <property type="entry name" value="Ribosomal_Su5_D2-typ_SF"/>
</dbReference>
<dbReference type="OrthoDB" id="1492801at2"/>
<dbReference type="STRING" id="455432.AWN90_18480"/>
<dbReference type="RefSeq" id="WP_067582633.1">
    <property type="nucleotide sequence ID" value="NZ_JABMCZ010000001.1"/>
</dbReference>
<accession>A0A164PC64</accession>
<name>A0A164PC64_9NOCA</name>
<gene>
    <name evidence="1" type="ORF">AWN90_18480</name>
</gene>
<evidence type="ECO:0000313" key="2">
    <source>
        <dbReference type="Proteomes" id="UP000076512"/>
    </source>
</evidence>
<sequence length="344" mass="37078">MTSHLTAASTRHGSAVRVSSPARISFTLISLDAQSRRRNGIASIGVERPGARVTAAVASGPTTITGVEGEHHAALTAAADTLRTLWDGPPVHLDIDAALPAHSGFGSKTTTLIAAGYAYGLLCDRTPDIRWLSATLGRGRTSGASTGLAEHGGFLVDCGHPNPPDFADEPRKYLRPSHFATAVEPPTPLVKLDFPDWPILILLANGRHIGGAEELEWFTTTMPIPPAESWRTSHLVFMGLAPAVAERDYDTFCSVVDELTFTGYFKRAQIELQGREMVDLLDEGRAQPSIDAIAMSSHGPTCFAFTRDPEAAAHWAEGLRERGLIRDHWFTTVRNSGLAADWLP</sequence>
<proteinExistence type="predicted"/>
<protein>
    <submittedName>
        <fullName evidence="1">Beta-ribofuranosylaminobenzene 5'-phosphate synthase</fullName>
    </submittedName>
</protein>
<reference evidence="1 2" key="1">
    <citation type="submission" date="2016-04" db="EMBL/GenBank/DDBJ databases">
        <authorList>
            <person name="Evans L.H."/>
            <person name="Alamgir A."/>
            <person name="Owens N."/>
            <person name="Weber N.D."/>
            <person name="Virtaneva K."/>
            <person name="Barbian K."/>
            <person name="Babar A."/>
            <person name="Rosenke K."/>
        </authorList>
    </citation>
    <scope>NUCLEOTIDE SEQUENCE [LARGE SCALE GENOMIC DNA]</scope>
    <source>
        <strain evidence="1 2">IFM 0406</strain>
    </source>
</reference>
<dbReference type="SUPFAM" id="SSF54211">
    <property type="entry name" value="Ribosomal protein S5 domain 2-like"/>
    <property type="match status" value="1"/>
</dbReference>
<dbReference type="PIRSF" id="PIRSF004884">
    <property type="entry name" value="Sugar_kin_arch"/>
    <property type="match status" value="1"/>
</dbReference>
<keyword evidence="2" id="KW-1185">Reference proteome</keyword>
<dbReference type="AlphaFoldDB" id="A0A164PC64"/>
<dbReference type="NCBIfam" id="TIGR00144">
    <property type="entry name" value="beta_RFAP_syn"/>
    <property type="match status" value="1"/>
</dbReference>